<evidence type="ECO:0000313" key="1">
    <source>
        <dbReference type="EMBL" id="KAL2042244.1"/>
    </source>
</evidence>
<accession>A0ABR4AC30</accession>
<dbReference type="EMBL" id="JBEFKJ010000014">
    <property type="protein sequence ID" value="KAL2042244.1"/>
    <property type="molecule type" value="Genomic_DNA"/>
</dbReference>
<dbReference type="Proteomes" id="UP001590950">
    <property type="component" value="Unassembled WGS sequence"/>
</dbReference>
<gene>
    <name evidence="1" type="ORF">N7G274_004732</name>
</gene>
<organism evidence="1 2">
    <name type="scientific">Stereocaulon virgatum</name>
    <dbReference type="NCBI Taxonomy" id="373712"/>
    <lineage>
        <taxon>Eukaryota</taxon>
        <taxon>Fungi</taxon>
        <taxon>Dikarya</taxon>
        <taxon>Ascomycota</taxon>
        <taxon>Pezizomycotina</taxon>
        <taxon>Lecanoromycetes</taxon>
        <taxon>OSLEUM clade</taxon>
        <taxon>Lecanoromycetidae</taxon>
        <taxon>Lecanorales</taxon>
        <taxon>Lecanorineae</taxon>
        <taxon>Stereocaulaceae</taxon>
        <taxon>Stereocaulon</taxon>
    </lineage>
</organism>
<comment type="caution">
    <text evidence="1">The sequence shown here is derived from an EMBL/GenBank/DDBJ whole genome shotgun (WGS) entry which is preliminary data.</text>
</comment>
<sequence length="101" mass="11133">MTCYTHCAPEPSDYLEAFTYQVVKPTKLSNLPSCQTYQVVKPTKLSNLPSCQTYQVVKPTKLSNLPSCQTYQVVSPVGLSIKISKISIFFGRFGVSGLYSG</sequence>
<keyword evidence="2" id="KW-1185">Reference proteome</keyword>
<reference evidence="1 2" key="1">
    <citation type="submission" date="2024-09" db="EMBL/GenBank/DDBJ databases">
        <title>Rethinking Asexuality: The Enigmatic Case of Functional Sexual Genes in Lepraria (Stereocaulaceae).</title>
        <authorList>
            <person name="Doellman M."/>
            <person name="Sun Y."/>
            <person name="Barcenas-Pena A."/>
            <person name="Lumbsch H.T."/>
            <person name="Grewe F."/>
        </authorList>
    </citation>
    <scope>NUCLEOTIDE SEQUENCE [LARGE SCALE GENOMIC DNA]</scope>
    <source>
        <strain evidence="1 2">Mercado 3170</strain>
    </source>
</reference>
<proteinExistence type="predicted"/>
<protein>
    <submittedName>
        <fullName evidence="1">Uncharacterized protein</fullName>
    </submittedName>
</protein>
<evidence type="ECO:0000313" key="2">
    <source>
        <dbReference type="Proteomes" id="UP001590950"/>
    </source>
</evidence>
<name>A0ABR4AC30_9LECA</name>